<dbReference type="InterPro" id="IPR011011">
    <property type="entry name" value="Znf_FYVE_PHD"/>
</dbReference>
<feature type="compositionally biased region" description="Basic and acidic residues" evidence="12">
    <location>
        <begin position="508"/>
        <end position="518"/>
    </location>
</feature>
<proteinExistence type="inferred from homology"/>
<dbReference type="VEuPathDB" id="FungiDB:PV08_07006"/>
<feature type="compositionally biased region" description="Acidic residues" evidence="12">
    <location>
        <begin position="668"/>
        <end position="681"/>
    </location>
</feature>
<dbReference type="InterPro" id="IPR013083">
    <property type="entry name" value="Znf_RING/FYVE/PHD"/>
</dbReference>
<dbReference type="EMBL" id="KN847496">
    <property type="protein sequence ID" value="KIW14224.1"/>
    <property type="molecule type" value="Genomic_DNA"/>
</dbReference>
<keyword evidence="3 9" id="KW-0479">Metal-binding</keyword>
<dbReference type="InterPro" id="IPR001965">
    <property type="entry name" value="Znf_PHD"/>
</dbReference>
<dbReference type="Gene3D" id="3.30.40.10">
    <property type="entry name" value="Zinc/RING finger domain, C3HC4 (zinc finger)"/>
    <property type="match status" value="1"/>
</dbReference>
<feature type="compositionally biased region" description="Polar residues" evidence="12">
    <location>
        <begin position="432"/>
        <end position="453"/>
    </location>
</feature>
<feature type="compositionally biased region" description="Basic and acidic residues" evidence="12">
    <location>
        <begin position="646"/>
        <end position="656"/>
    </location>
</feature>
<feature type="compositionally biased region" description="Low complexity" evidence="12">
    <location>
        <begin position="336"/>
        <end position="355"/>
    </location>
</feature>
<sequence>MTTTATSNIRGGPSTRRVNPGRHSKALGSSLRHNSLVSGGGLLPSSSSVLAASNTGPGFIGSEAPEIYPAITHFADAISALPREFRRHHSLLKEVDAKAWAHEESLQTVLQHCVADTRAHSYEVALAGHEQNGLTTGDDLASVSEIHSVAGGSTDAASLVSARTADSTSLQRRHLYHSLRQNLIAIMQTMDEKNHVITNANEEVTKQIRRLDTIWPHISQEISEEARLGSLTHWAYTETNSVAAKKPAEPVPRGRAGESEVAGRSQSRRDDVQAKRQRGVLNVDSDFDESRPAQRKVHGSKKRTVETAAEVPPALGASSVTATKRRKPDKPTGGAPMERSISSAMSSRAPAMSRENSQQDNMKKRKASQPTSVARKRLNAQGNDSPKLVSSPLAGTTVKEAAYKRSPALSAARPAGRGRQNSAQSFDAPRGRQSSVASSKNGNQNVTVNTSELNKVAALTGKTADEGKSSFKETKTDDGDRLLKDEPVANGTSSEETSLRGALLIERSASRQEARSDLEDVSVSAKASPRLTPALRLDEVKHERVGRGRASKTSTPVASTFADAEESESASANGGKSDTGSKSRRPARPRVKDHGLHDSLSPKGLPMKRFHKKNGSLSVYASGPGSATGRTKDENGTPLSATPSVSDKDRDVDKGGESLGLGLGLGVENEDDDAADGDGEHEDEERYCYCQGVSYGEMVACDKADCPRQWFHLECIGLKSVPKSAKWYCDECKEVLAKKGKLTNGGGSGNGATSTSASNGAGNELAV</sequence>
<dbReference type="GeneID" id="27334089"/>
<dbReference type="SMART" id="SM01408">
    <property type="entry name" value="ING"/>
    <property type="match status" value="1"/>
</dbReference>
<feature type="region of interest" description="Disordered" evidence="12">
    <location>
        <begin position="743"/>
        <end position="767"/>
    </location>
</feature>
<dbReference type="CDD" id="cd15505">
    <property type="entry name" value="PHD_ING"/>
    <property type="match status" value="1"/>
</dbReference>
<comment type="subcellular location">
    <subcellularLocation>
        <location evidence="1 11">Nucleus</location>
    </subcellularLocation>
</comment>
<comment type="similarity">
    <text evidence="2 11">Belongs to the ING family.</text>
</comment>
<dbReference type="PANTHER" id="PTHR10333">
    <property type="entry name" value="INHIBITOR OF GROWTH PROTEIN"/>
    <property type="match status" value="1"/>
</dbReference>
<feature type="compositionally biased region" description="Basic residues" evidence="12">
    <location>
        <begin position="293"/>
        <end position="302"/>
    </location>
</feature>
<keyword evidence="5 9" id="KW-0862">Zinc</keyword>
<keyword evidence="15" id="KW-1185">Reference proteome</keyword>
<keyword evidence="4 10" id="KW-0863">Zinc-finger</keyword>
<dbReference type="SMART" id="SM00249">
    <property type="entry name" value="PHD"/>
    <property type="match status" value="1"/>
</dbReference>
<organism evidence="14 15">
    <name type="scientific">Exophiala spinifera</name>
    <dbReference type="NCBI Taxonomy" id="91928"/>
    <lineage>
        <taxon>Eukaryota</taxon>
        <taxon>Fungi</taxon>
        <taxon>Dikarya</taxon>
        <taxon>Ascomycota</taxon>
        <taxon>Pezizomycotina</taxon>
        <taxon>Eurotiomycetes</taxon>
        <taxon>Chaetothyriomycetidae</taxon>
        <taxon>Chaetothyriales</taxon>
        <taxon>Herpotrichiellaceae</taxon>
        <taxon>Exophiala</taxon>
    </lineage>
</organism>
<feature type="binding site" evidence="9">
    <location>
        <position position="688"/>
    </location>
    <ligand>
        <name>Zn(2+)</name>
        <dbReference type="ChEBI" id="CHEBI:29105"/>
        <label>1</label>
    </ligand>
</feature>
<evidence type="ECO:0000256" key="2">
    <source>
        <dbReference type="ARBA" id="ARBA00010210"/>
    </source>
</evidence>
<feature type="site" description="Histone H3K4me3 binding" evidence="8">
    <location>
        <position position="710"/>
    </location>
</feature>
<evidence type="ECO:0000313" key="14">
    <source>
        <dbReference type="EMBL" id="KIW14224.1"/>
    </source>
</evidence>
<name>A0A0D2BSI7_9EURO</name>
<evidence type="ECO:0000256" key="12">
    <source>
        <dbReference type="SAM" id="MobiDB-lite"/>
    </source>
</evidence>
<dbReference type="PANTHER" id="PTHR10333:SF42">
    <property type="entry name" value="INHIBITOR OF GROWTH PROTEIN 5"/>
    <property type="match status" value="1"/>
</dbReference>
<feature type="binding site" evidence="9">
    <location>
        <position position="729"/>
    </location>
    <ligand>
        <name>Zn(2+)</name>
        <dbReference type="ChEBI" id="CHEBI:29105"/>
        <label>2</label>
    </ligand>
</feature>
<dbReference type="STRING" id="91928.A0A0D2BSI7"/>
<keyword evidence="7 11" id="KW-0539">Nucleus</keyword>
<protein>
    <recommendedName>
        <fullName evidence="11">Chromatin modification-related protein</fullName>
    </recommendedName>
</protein>
<evidence type="ECO:0000256" key="4">
    <source>
        <dbReference type="ARBA" id="ARBA00022771"/>
    </source>
</evidence>
<feature type="site" description="Histone H3K4me3 binding" evidence="8">
    <location>
        <position position="698"/>
    </location>
</feature>
<comment type="domain">
    <text evidence="11">The PHD-type zinc finger mediates the binding to H3K4me3.</text>
</comment>
<dbReference type="Pfam" id="PF12998">
    <property type="entry name" value="ING"/>
    <property type="match status" value="2"/>
</dbReference>
<evidence type="ECO:0000256" key="1">
    <source>
        <dbReference type="ARBA" id="ARBA00004123"/>
    </source>
</evidence>
<feature type="binding site" evidence="9">
    <location>
        <position position="715"/>
    </location>
    <ligand>
        <name>Zn(2+)</name>
        <dbReference type="ChEBI" id="CHEBI:29105"/>
        <label>1</label>
    </ligand>
</feature>
<feature type="compositionally biased region" description="Low complexity" evidence="12">
    <location>
        <begin position="751"/>
        <end position="767"/>
    </location>
</feature>
<evidence type="ECO:0000256" key="10">
    <source>
        <dbReference type="PROSITE-ProRule" id="PRU00146"/>
    </source>
</evidence>
<reference evidence="14 15" key="1">
    <citation type="submission" date="2015-01" db="EMBL/GenBank/DDBJ databases">
        <title>The Genome Sequence of Exophiala spinifera CBS89968.</title>
        <authorList>
            <consortium name="The Broad Institute Genomics Platform"/>
            <person name="Cuomo C."/>
            <person name="de Hoog S."/>
            <person name="Gorbushina A."/>
            <person name="Stielow B."/>
            <person name="Teixiera M."/>
            <person name="Abouelleil A."/>
            <person name="Chapman S.B."/>
            <person name="Priest M."/>
            <person name="Young S.K."/>
            <person name="Wortman J."/>
            <person name="Nusbaum C."/>
            <person name="Birren B."/>
        </authorList>
    </citation>
    <scope>NUCLEOTIDE SEQUENCE [LARGE SCALE GENOMIC DNA]</scope>
    <source>
        <strain evidence="14 15">CBS 89968</strain>
    </source>
</reference>
<dbReference type="GO" id="GO:0070210">
    <property type="term" value="C:Rpd3L-Expanded complex"/>
    <property type="evidence" value="ECO:0007669"/>
    <property type="project" value="TreeGrafter"/>
</dbReference>
<feature type="region of interest" description="Disordered" evidence="12">
    <location>
        <begin position="243"/>
        <end position="681"/>
    </location>
</feature>
<accession>A0A0D2BSI7</accession>
<feature type="binding site" evidence="9">
    <location>
        <position position="732"/>
    </location>
    <ligand>
        <name>Zn(2+)</name>
        <dbReference type="ChEBI" id="CHEBI:29105"/>
        <label>2</label>
    </ligand>
</feature>
<feature type="compositionally biased region" description="Basic and acidic residues" evidence="12">
    <location>
        <begin position="536"/>
        <end position="546"/>
    </location>
</feature>
<dbReference type="InterPro" id="IPR019786">
    <property type="entry name" value="Zinc_finger_PHD-type_CS"/>
</dbReference>
<dbReference type="SUPFAM" id="SSF57903">
    <property type="entry name" value="FYVE/PHD zinc finger"/>
    <property type="match status" value="1"/>
</dbReference>
<evidence type="ECO:0000256" key="11">
    <source>
        <dbReference type="RuleBase" id="RU361213"/>
    </source>
</evidence>
<comment type="function">
    <text evidence="11">Component of an histone acetyltransferase complex.</text>
</comment>
<evidence type="ECO:0000256" key="6">
    <source>
        <dbReference type="ARBA" id="ARBA00022853"/>
    </source>
</evidence>
<evidence type="ECO:0000256" key="7">
    <source>
        <dbReference type="ARBA" id="ARBA00023242"/>
    </source>
</evidence>
<dbReference type="PROSITE" id="PS01359">
    <property type="entry name" value="ZF_PHD_1"/>
    <property type="match status" value="1"/>
</dbReference>
<dbReference type="Gene3D" id="6.10.140.1740">
    <property type="match status" value="1"/>
</dbReference>
<dbReference type="GO" id="GO:0006355">
    <property type="term" value="P:regulation of DNA-templated transcription"/>
    <property type="evidence" value="ECO:0007669"/>
    <property type="project" value="TreeGrafter"/>
</dbReference>
<comment type="subunit">
    <text evidence="11">Component of an histone acetyltransferase complex. Interacts with H3K4me3 and to a lesser extent with H3K4me2.</text>
</comment>
<feature type="binding site" evidence="9">
    <location>
        <position position="690"/>
    </location>
    <ligand>
        <name>Zn(2+)</name>
        <dbReference type="ChEBI" id="CHEBI:29105"/>
        <label>1</label>
    </ligand>
</feature>
<dbReference type="InterPro" id="IPR024610">
    <property type="entry name" value="ING_N_histone-binding"/>
</dbReference>
<dbReference type="Proteomes" id="UP000053328">
    <property type="component" value="Unassembled WGS sequence"/>
</dbReference>
<dbReference type="GO" id="GO:0008270">
    <property type="term" value="F:zinc ion binding"/>
    <property type="evidence" value="ECO:0007669"/>
    <property type="project" value="UniProtKB-KW"/>
</dbReference>
<gene>
    <name evidence="14" type="ORF">PV08_07006</name>
</gene>
<evidence type="ECO:0000313" key="15">
    <source>
        <dbReference type="Proteomes" id="UP000053328"/>
    </source>
</evidence>
<dbReference type="RefSeq" id="XP_016234440.1">
    <property type="nucleotide sequence ID" value="XM_016381338.1"/>
</dbReference>
<feature type="domain" description="PHD-type" evidence="13">
    <location>
        <begin position="685"/>
        <end position="735"/>
    </location>
</feature>
<dbReference type="OrthoDB" id="4173905at2759"/>
<dbReference type="InterPro" id="IPR019787">
    <property type="entry name" value="Znf_PHD-finger"/>
</dbReference>
<evidence type="ECO:0000256" key="8">
    <source>
        <dbReference type="PIRSR" id="PIRSR628651-50"/>
    </source>
</evidence>
<keyword evidence="6 11" id="KW-0156">Chromatin regulator</keyword>
<feature type="site" description="Histone H3K4me3 binding" evidence="8">
    <location>
        <position position="687"/>
    </location>
</feature>
<dbReference type="InterPro" id="IPR028651">
    <property type="entry name" value="ING_fam"/>
</dbReference>
<dbReference type="GO" id="GO:0006325">
    <property type="term" value="P:chromatin organization"/>
    <property type="evidence" value="ECO:0007669"/>
    <property type="project" value="UniProtKB-KW"/>
</dbReference>
<feature type="region of interest" description="Disordered" evidence="12">
    <location>
        <begin position="1"/>
        <end position="30"/>
    </location>
</feature>
<evidence type="ECO:0000259" key="13">
    <source>
        <dbReference type="PROSITE" id="PS50016"/>
    </source>
</evidence>
<evidence type="ECO:0000256" key="3">
    <source>
        <dbReference type="ARBA" id="ARBA00022723"/>
    </source>
</evidence>
<feature type="site" description="Histone H3K4me3 binding" evidence="8">
    <location>
        <position position="702"/>
    </location>
</feature>
<feature type="binding site" evidence="9">
    <location>
        <position position="701"/>
    </location>
    <ligand>
        <name>Zn(2+)</name>
        <dbReference type="ChEBI" id="CHEBI:29105"/>
        <label>2</label>
    </ligand>
</feature>
<dbReference type="HOGENOM" id="CLU_006204_0_1_1"/>
<feature type="binding site" evidence="9">
    <location>
        <position position="712"/>
    </location>
    <ligand>
        <name>Zn(2+)</name>
        <dbReference type="ChEBI" id="CHEBI:29105"/>
        <label>1</label>
    </ligand>
</feature>
<dbReference type="AlphaFoldDB" id="A0A0D2BSI7"/>
<feature type="binding site" evidence="9">
    <location>
        <position position="706"/>
    </location>
    <ligand>
        <name>Zn(2+)</name>
        <dbReference type="ChEBI" id="CHEBI:29105"/>
        <label>2</label>
    </ligand>
</feature>
<evidence type="ECO:0000256" key="9">
    <source>
        <dbReference type="PIRSR" id="PIRSR628651-51"/>
    </source>
</evidence>
<dbReference type="PROSITE" id="PS50016">
    <property type="entry name" value="ZF_PHD_2"/>
    <property type="match status" value="1"/>
</dbReference>
<evidence type="ECO:0000256" key="5">
    <source>
        <dbReference type="ARBA" id="ARBA00022833"/>
    </source>
</evidence>
<feature type="compositionally biased region" description="Basic and acidic residues" evidence="12">
    <location>
        <begin position="463"/>
        <end position="487"/>
    </location>
</feature>
<dbReference type="GO" id="GO:0033698">
    <property type="term" value="C:Rpd3L complex"/>
    <property type="evidence" value="ECO:0007669"/>
    <property type="project" value="TreeGrafter"/>
</dbReference>